<feature type="transmembrane region" description="Helical" evidence="1">
    <location>
        <begin position="34"/>
        <end position="58"/>
    </location>
</feature>
<gene>
    <name evidence="2" type="ORF">BJ994_001014</name>
</gene>
<dbReference type="RefSeq" id="WP_209066623.1">
    <property type="nucleotide sequence ID" value="NZ_JAATJL010000001.1"/>
</dbReference>
<dbReference type="AlphaFoldDB" id="A0A846RFI5"/>
<keyword evidence="3" id="KW-1185">Reference proteome</keyword>
<accession>A0A846RFI5</accession>
<comment type="caution">
    <text evidence="2">The sequence shown here is derived from an EMBL/GenBank/DDBJ whole genome shotgun (WGS) entry which is preliminary data.</text>
</comment>
<feature type="transmembrane region" description="Helical" evidence="1">
    <location>
        <begin position="97"/>
        <end position="114"/>
    </location>
</feature>
<keyword evidence="1" id="KW-1133">Transmembrane helix</keyword>
<feature type="transmembrane region" description="Helical" evidence="1">
    <location>
        <begin position="70"/>
        <end position="90"/>
    </location>
</feature>
<keyword evidence="1" id="KW-0812">Transmembrane</keyword>
<proteinExistence type="predicted"/>
<feature type="transmembrane region" description="Helical" evidence="1">
    <location>
        <begin position="6"/>
        <end position="27"/>
    </location>
</feature>
<evidence type="ECO:0000256" key="1">
    <source>
        <dbReference type="SAM" id="Phobius"/>
    </source>
</evidence>
<evidence type="ECO:0000313" key="3">
    <source>
        <dbReference type="Proteomes" id="UP000547458"/>
    </source>
</evidence>
<sequence length="124" mass="13446">MIVDGFFVIGTIVCLLSSVLCIGAAIIRQPPNDVTILAVAAVELFLLAYLAGAVFRQLGGEPVAGEPWEFWGYLVTALLLPVGAFWWAILERSRWSNLVLGAVGVTVFVMLVRMEQIWDGAVPV</sequence>
<reference evidence="2 3" key="1">
    <citation type="submission" date="2020-03" db="EMBL/GenBank/DDBJ databases">
        <title>Sequencing the genomes of 1000 actinobacteria strains.</title>
        <authorList>
            <person name="Klenk H.-P."/>
        </authorList>
    </citation>
    <scope>NUCLEOTIDE SEQUENCE [LARGE SCALE GENOMIC DNA]</scope>
    <source>
        <strain evidence="2 3">DSM 16403</strain>
    </source>
</reference>
<protein>
    <recommendedName>
        <fullName evidence="4">Integral membrane protein</fullName>
    </recommendedName>
</protein>
<organism evidence="2 3">
    <name type="scientific">Arthrobacter pigmenti</name>
    <dbReference type="NCBI Taxonomy" id="271432"/>
    <lineage>
        <taxon>Bacteria</taxon>
        <taxon>Bacillati</taxon>
        <taxon>Actinomycetota</taxon>
        <taxon>Actinomycetes</taxon>
        <taxon>Micrococcales</taxon>
        <taxon>Micrococcaceae</taxon>
        <taxon>Arthrobacter</taxon>
    </lineage>
</organism>
<name>A0A846RFI5_9MICC</name>
<evidence type="ECO:0000313" key="2">
    <source>
        <dbReference type="EMBL" id="NJC21938.1"/>
    </source>
</evidence>
<dbReference type="Proteomes" id="UP000547458">
    <property type="component" value="Unassembled WGS sequence"/>
</dbReference>
<evidence type="ECO:0008006" key="4">
    <source>
        <dbReference type="Google" id="ProtNLM"/>
    </source>
</evidence>
<dbReference type="EMBL" id="JAATJL010000001">
    <property type="protein sequence ID" value="NJC21938.1"/>
    <property type="molecule type" value="Genomic_DNA"/>
</dbReference>
<keyword evidence="1" id="KW-0472">Membrane</keyword>